<feature type="compositionally biased region" description="Polar residues" evidence="1">
    <location>
        <begin position="280"/>
        <end position="295"/>
    </location>
</feature>
<name>A0A166EAK7_9AGAM</name>
<feature type="compositionally biased region" description="Polar residues" evidence="1">
    <location>
        <begin position="143"/>
        <end position="153"/>
    </location>
</feature>
<evidence type="ECO:0000313" key="3">
    <source>
        <dbReference type="Proteomes" id="UP000076532"/>
    </source>
</evidence>
<proteinExistence type="predicted"/>
<dbReference type="EMBL" id="KV417603">
    <property type="protein sequence ID" value="KZP15568.1"/>
    <property type="molecule type" value="Genomic_DNA"/>
</dbReference>
<organism evidence="2 3">
    <name type="scientific">Athelia psychrophila</name>
    <dbReference type="NCBI Taxonomy" id="1759441"/>
    <lineage>
        <taxon>Eukaryota</taxon>
        <taxon>Fungi</taxon>
        <taxon>Dikarya</taxon>
        <taxon>Basidiomycota</taxon>
        <taxon>Agaricomycotina</taxon>
        <taxon>Agaricomycetes</taxon>
        <taxon>Agaricomycetidae</taxon>
        <taxon>Atheliales</taxon>
        <taxon>Atheliaceae</taxon>
        <taxon>Athelia</taxon>
    </lineage>
</organism>
<gene>
    <name evidence="2" type="ORF">FIBSPDRAFT_895725</name>
</gene>
<sequence length="295" mass="32637">MSSPPPPKRTKALPSSLPTARIGLSSPILRRQRVEIQYKHKRLPNIKREKITRHLSRNGIRHALMLARSARASITAKKVSYVVKIEEVEHYLGLLRNRHLILEQREAAAEETIGDVRDILDQNGIPELSYSDSENDDDNSEEATTMTYPPSSDTIFSELHHMEETDDSDFSDGEDAELEIVQEVTLFKGDTELSIHSPPTRSPHAVAMVAGPSEGPSCRGDAELSIHQPLTYSPRVVAMVVEPLERPSRTGDTEIPVHHLLTDSPRAVGMVAEPSEGRSCGSTWQSVSKPGSTRS</sequence>
<accession>A0A166EAK7</accession>
<keyword evidence="3" id="KW-1185">Reference proteome</keyword>
<evidence type="ECO:0000313" key="2">
    <source>
        <dbReference type="EMBL" id="KZP15568.1"/>
    </source>
</evidence>
<feature type="region of interest" description="Disordered" evidence="1">
    <location>
        <begin position="272"/>
        <end position="295"/>
    </location>
</feature>
<reference evidence="2 3" key="1">
    <citation type="journal article" date="2016" name="Mol. Biol. Evol.">
        <title>Comparative Genomics of Early-Diverging Mushroom-Forming Fungi Provides Insights into the Origins of Lignocellulose Decay Capabilities.</title>
        <authorList>
            <person name="Nagy L.G."/>
            <person name="Riley R."/>
            <person name="Tritt A."/>
            <person name="Adam C."/>
            <person name="Daum C."/>
            <person name="Floudas D."/>
            <person name="Sun H."/>
            <person name="Yadav J.S."/>
            <person name="Pangilinan J."/>
            <person name="Larsson K.H."/>
            <person name="Matsuura K."/>
            <person name="Barry K."/>
            <person name="Labutti K."/>
            <person name="Kuo R."/>
            <person name="Ohm R.A."/>
            <person name="Bhattacharya S.S."/>
            <person name="Shirouzu T."/>
            <person name="Yoshinaga Y."/>
            <person name="Martin F.M."/>
            <person name="Grigoriev I.V."/>
            <person name="Hibbett D.S."/>
        </authorList>
    </citation>
    <scope>NUCLEOTIDE SEQUENCE [LARGE SCALE GENOMIC DNA]</scope>
    <source>
        <strain evidence="2 3">CBS 109695</strain>
    </source>
</reference>
<feature type="region of interest" description="Disordered" evidence="1">
    <location>
        <begin position="126"/>
        <end position="153"/>
    </location>
</feature>
<evidence type="ECO:0000256" key="1">
    <source>
        <dbReference type="SAM" id="MobiDB-lite"/>
    </source>
</evidence>
<dbReference type="OrthoDB" id="10590927at2759"/>
<dbReference type="AlphaFoldDB" id="A0A166EAK7"/>
<dbReference type="Proteomes" id="UP000076532">
    <property type="component" value="Unassembled WGS sequence"/>
</dbReference>
<protein>
    <submittedName>
        <fullName evidence="2">Uncharacterized protein</fullName>
    </submittedName>
</protein>